<comment type="caution">
    <text evidence="1">The sequence shown here is derived from an EMBL/GenBank/DDBJ whole genome shotgun (WGS) entry which is preliminary data.</text>
</comment>
<dbReference type="AlphaFoldDB" id="A0A0F9TXL4"/>
<gene>
    <name evidence="1" type="ORF">LCGC14_0598100</name>
</gene>
<accession>A0A0F9TXL4</accession>
<name>A0A0F9TXL4_9ZZZZ</name>
<protein>
    <recommendedName>
        <fullName evidence="2">DUF2187 domain-containing protein</fullName>
    </recommendedName>
</protein>
<organism evidence="1">
    <name type="scientific">marine sediment metagenome</name>
    <dbReference type="NCBI Taxonomy" id="412755"/>
    <lineage>
        <taxon>unclassified sequences</taxon>
        <taxon>metagenomes</taxon>
        <taxon>ecological metagenomes</taxon>
    </lineage>
</organism>
<evidence type="ECO:0008006" key="2">
    <source>
        <dbReference type="Google" id="ProtNLM"/>
    </source>
</evidence>
<sequence>MKINDRVRVGDSIDDSNPIDSELIGQIATVIKIDESEAPSVTVEFKLGNIESFWPEELTKVR</sequence>
<evidence type="ECO:0000313" key="1">
    <source>
        <dbReference type="EMBL" id="KKN53851.1"/>
    </source>
</evidence>
<proteinExistence type="predicted"/>
<reference evidence="1" key="1">
    <citation type="journal article" date="2015" name="Nature">
        <title>Complex archaea that bridge the gap between prokaryotes and eukaryotes.</title>
        <authorList>
            <person name="Spang A."/>
            <person name="Saw J.H."/>
            <person name="Jorgensen S.L."/>
            <person name="Zaremba-Niedzwiedzka K."/>
            <person name="Martijn J."/>
            <person name="Lind A.E."/>
            <person name="van Eijk R."/>
            <person name="Schleper C."/>
            <person name="Guy L."/>
            <person name="Ettema T.J."/>
        </authorList>
    </citation>
    <scope>NUCLEOTIDE SEQUENCE</scope>
</reference>
<dbReference type="EMBL" id="LAZR01000954">
    <property type="protein sequence ID" value="KKN53851.1"/>
    <property type="molecule type" value="Genomic_DNA"/>
</dbReference>